<evidence type="ECO:0000256" key="1">
    <source>
        <dbReference type="ARBA" id="ARBA00004123"/>
    </source>
</evidence>
<dbReference type="SUPFAM" id="SSF47459">
    <property type="entry name" value="HLH, helix-loop-helix DNA-binding domain"/>
    <property type="match status" value="1"/>
</dbReference>
<name>A0A6P6BF15_DURZI</name>
<keyword evidence="8" id="KW-1185">Reference proteome</keyword>
<sequence length="543" mass="60088">MAEECTATYPTPHSCWDHLHPANSLSSWTRSTTNSTTSWHHHLHHHHHHLQNPNSNCAPNCDQDDVLSISTSLTNASNHSGLTVESSGSGRQLGNQPVVPPPTSNDLIGEHASDSHIWSHVLSSVGSNGDLRNGPDVGENLFEALSSKSTSSAGIFDPACDYLKKIDGNWEFTNSSVFNNFFKNLNGYDDTSNDHDHQSAIESERFTKLSNLVSDWSIAPPDPQVDPQLINPKSCDHISLTSNSVESYSQQQPPAFCGSMATIKNPVFISCYGNGNHHNEVKMETQSLDMEAPTSYFRRAFKGTNTNGYHHHNSLINNSVSILEADNFFGMSHNSPCTSTITYSRLTKPLVDIHASKPSFRPLNLSDCKKQGLQATNSLQNKQMQTRNSNGRTQGITNDGKKKRGEETIDSTTVLKKPKNDSSTAPSIKMHAPKVKLGDRITALQQIVSPFGKTDTASVLLEAIGYINFLHEQVQLLSNPYMKHNSHKDPWGSLDRKDQKGHIKVDLRSRGLCLVPISCTPKVYHESTGSDYWTPTYRGCLYR</sequence>
<keyword evidence="4" id="KW-0804">Transcription</keyword>
<feature type="compositionally biased region" description="Polar residues" evidence="6">
    <location>
        <begin position="382"/>
        <end position="397"/>
    </location>
</feature>
<keyword evidence="3" id="KW-0238">DNA-binding</keyword>
<evidence type="ECO:0000256" key="4">
    <source>
        <dbReference type="ARBA" id="ARBA00023163"/>
    </source>
</evidence>
<dbReference type="KEGG" id="dzi:111317531"/>
<reference evidence="9" key="1">
    <citation type="submission" date="2025-08" db="UniProtKB">
        <authorList>
            <consortium name="RefSeq"/>
        </authorList>
    </citation>
    <scope>IDENTIFICATION</scope>
    <source>
        <tissue evidence="9">Fruit stalk</tissue>
    </source>
</reference>
<proteinExistence type="predicted"/>
<feature type="region of interest" description="Disordered" evidence="6">
    <location>
        <begin position="77"/>
        <end position="110"/>
    </location>
</feature>
<dbReference type="GO" id="GO:0000981">
    <property type="term" value="F:DNA-binding transcription factor activity, RNA polymerase II-specific"/>
    <property type="evidence" value="ECO:0007669"/>
    <property type="project" value="TreeGrafter"/>
</dbReference>
<evidence type="ECO:0000259" key="7">
    <source>
        <dbReference type="PROSITE" id="PS50888"/>
    </source>
</evidence>
<feature type="region of interest" description="Disordered" evidence="6">
    <location>
        <begin position="382"/>
        <end position="407"/>
    </location>
</feature>
<feature type="compositionally biased region" description="Polar residues" evidence="6">
    <location>
        <begin position="77"/>
        <end position="95"/>
    </location>
</feature>
<evidence type="ECO:0000256" key="3">
    <source>
        <dbReference type="ARBA" id="ARBA00023125"/>
    </source>
</evidence>
<dbReference type="PANTHER" id="PTHR16223:SF171">
    <property type="entry name" value="BASIC HELIX-LOOP-HELIX (BHLH) DNA-BINDING SUPERFAMILY PROTEIN"/>
    <property type="match status" value="1"/>
</dbReference>
<dbReference type="InterPro" id="IPR036638">
    <property type="entry name" value="HLH_DNA-bd_sf"/>
</dbReference>
<dbReference type="InterPro" id="IPR011598">
    <property type="entry name" value="bHLH_dom"/>
</dbReference>
<evidence type="ECO:0000313" key="8">
    <source>
        <dbReference type="Proteomes" id="UP000515121"/>
    </source>
</evidence>
<accession>A0A6P6BF15</accession>
<gene>
    <name evidence="9" type="primary">LOC111317531</name>
</gene>
<dbReference type="GeneID" id="111317531"/>
<feature type="domain" description="BHLH" evidence="7">
    <location>
        <begin position="421"/>
        <end position="470"/>
    </location>
</feature>
<dbReference type="Proteomes" id="UP000515121">
    <property type="component" value="Unplaced"/>
</dbReference>
<protein>
    <submittedName>
        <fullName evidence="9">Transcription factor bHLH111-like isoform X1</fullName>
    </submittedName>
</protein>
<evidence type="ECO:0000256" key="6">
    <source>
        <dbReference type="SAM" id="MobiDB-lite"/>
    </source>
</evidence>
<dbReference type="RefSeq" id="XP_022775697.1">
    <property type="nucleotide sequence ID" value="XM_022919962.1"/>
</dbReference>
<dbReference type="GO" id="GO:0046983">
    <property type="term" value="F:protein dimerization activity"/>
    <property type="evidence" value="ECO:0007669"/>
    <property type="project" value="InterPro"/>
</dbReference>
<evidence type="ECO:0000256" key="2">
    <source>
        <dbReference type="ARBA" id="ARBA00023015"/>
    </source>
</evidence>
<comment type="subcellular location">
    <subcellularLocation>
        <location evidence="1">Nucleus</location>
    </subcellularLocation>
</comment>
<keyword evidence="2" id="KW-0805">Transcription regulation</keyword>
<evidence type="ECO:0000313" key="9">
    <source>
        <dbReference type="RefSeq" id="XP_022775697.1"/>
    </source>
</evidence>
<dbReference type="InterPro" id="IPR045239">
    <property type="entry name" value="bHLH95_bHLH"/>
</dbReference>
<organism evidence="8 9">
    <name type="scientific">Durio zibethinus</name>
    <name type="common">Durian</name>
    <dbReference type="NCBI Taxonomy" id="66656"/>
    <lineage>
        <taxon>Eukaryota</taxon>
        <taxon>Viridiplantae</taxon>
        <taxon>Streptophyta</taxon>
        <taxon>Embryophyta</taxon>
        <taxon>Tracheophyta</taxon>
        <taxon>Spermatophyta</taxon>
        <taxon>Magnoliopsida</taxon>
        <taxon>eudicotyledons</taxon>
        <taxon>Gunneridae</taxon>
        <taxon>Pentapetalae</taxon>
        <taxon>rosids</taxon>
        <taxon>malvids</taxon>
        <taxon>Malvales</taxon>
        <taxon>Malvaceae</taxon>
        <taxon>Helicteroideae</taxon>
        <taxon>Durio</taxon>
    </lineage>
</organism>
<dbReference type="InterPro" id="IPR045843">
    <property type="entry name" value="IND-like"/>
</dbReference>
<dbReference type="AlphaFoldDB" id="A0A6P6BF15"/>
<dbReference type="PROSITE" id="PS50888">
    <property type="entry name" value="BHLH"/>
    <property type="match status" value="1"/>
</dbReference>
<evidence type="ECO:0000256" key="5">
    <source>
        <dbReference type="ARBA" id="ARBA00023242"/>
    </source>
</evidence>
<keyword evidence="5" id="KW-0539">Nucleus</keyword>
<dbReference type="OrthoDB" id="663846at2759"/>
<dbReference type="GO" id="GO:0005634">
    <property type="term" value="C:nucleus"/>
    <property type="evidence" value="ECO:0007669"/>
    <property type="project" value="UniProtKB-SubCell"/>
</dbReference>
<dbReference type="CDD" id="cd11393">
    <property type="entry name" value="bHLH_AtbHLH_like"/>
    <property type="match status" value="1"/>
</dbReference>
<dbReference type="PANTHER" id="PTHR16223">
    <property type="entry name" value="TRANSCRIPTION FACTOR BHLH83-RELATED"/>
    <property type="match status" value="1"/>
</dbReference>
<dbReference type="GO" id="GO:0000978">
    <property type="term" value="F:RNA polymerase II cis-regulatory region sequence-specific DNA binding"/>
    <property type="evidence" value="ECO:0007669"/>
    <property type="project" value="TreeGrafter"/>
</dbReference>